<feature type="domain" description="3'-5' exonuclease" evidence="7">
    <location>
        <begin position="289"/>
        <end position="414"/>
    </location>
</feature>
<dbReference type="OrthoDB" id="1920326at2759"/>
<proteinExistence type="inferred from homology"/>
<accession>A0A8T2V0G1</accession>
<feature type="domain" description="DNA2/NAM7 helicase helicase" evidence="8">
    <location>
        <begin position="611"/>
        <end position="678"/>
    </location>
</feature>
<dbReference type="SUPFAM" id="SSF52540">
    <property type="entry name" value="P-loop containing nucleoside triphosphate hydrolases"/>
    <property type="match status" value="1"/>
</dbReference>
<dbReference type="InterPro" id="IPR047187">
    <property type="entry name" value="SF1_C_Upf1"/>
</dbReference>
<evidence type="ECO:0000256" key="1">
    <source>
        <dbReference type="ARBA" id="ARBA00007913"/>
    </source>
</evidence>
<dbReference type="GO" id="GO:0003676">
    <property type="term" value="F:nucleic acid binding"/>
    <property type="evidence" value="ECO:0007669"/>
    <property type="project" value="InterPro"/>
</dbReference>
<dbReference type="PANTHER" id="PTHR43788:SF8">
    <property type="entry name" value="DNA-BINDING PROTEIN SMUBP-2"/>
    <property type="match status" value="1"/>
</dbReference>
<evidence type="ECO:0000256" key="3">
    <source>
        <dbReference type="ARBA" id="ARBA00022741"/>
    </source>
</evidence>
<dbReference type="Pfam" id="PF13086">
    <property type="entry name" value="AAA_11"/>
    <property type="match status" value="2"/>
</dbReference>
<dbReference type="CDD" id="cd18808">
    <property type="entry name" value="SF1_C_Upf1"/>
    <property type="match status" value="1"/>
</dbReference>
<dbReference type="GO" id="GO:0005524">
    <property type="term" value="F:ATP binding"/>
    <property type="evidence" value="ECO:0007669"/>
    <property type="project" value="UniProtKB-KW"/>
</dbReference>
<dbReference type="InterPro" id="IPR002562">
    <property type="entry name" value="3'-5'_exonuclease_dom"/>
</dbReference>
<dbReference type="Gene3D" id="3.30.420.10">
    <property type="entry name" value="Ribonuclease H-like superfamily/Ribonuclease H"/>
    <property type="match status" value="1"/>
</dbReference>
<keyword evidence="4" id="KW-0378">Hydrolase</keyword>
<evidence type="ECO:0000259" key="8">
    <source>
        <dbReference type="Pfam" id="PF13086"/>
    </source>
</evidence>
<comment type="similarity">
    <text evidence="1">Belongs to the DNA2/NAM7 helicase family.</text>
</comment>
<keyword evidence="6" id="KW-0067">ATP-binding</keyword>
<keyword evidence="2" id="KW-0150">Chloroplast</keyword>
<keyword evidence="11" id="KW-1185">Reference proteome</keyword>
<dbReference type="EMBL" id="CM035409">
    <property type="protein sequence ID" value="KAH7439244.1"/>
    <property type="molecule type" value="Genomic_DNA"/>
</dbReference>
<dbReference type="Pfam" id="PF01612">
    <property type="entry name" value="DNA_pol_A_exo1"/>
    <property type="match status" value="1"/>
</dbReference>
<dbReference type="GO" id="GO:0006139">
    <property type="term" value="P:nucleobase-containing compound metabolic process"/>
    <property type="evidence" value="ECO:0007669"/>
    <property type="project" value="InterPro"/>
</dbReference>
<dbReference type="InterPro" id="IPR012337">
    <property type="entry name" value="RNaseH-like_sf"/>
</dbReference>
<dbReference type="InterPro" id="IPR027417">
    <property type="entry name" value="P-loop_NTPase"/>
</dbReference>
<name>A0A8T2V0G1_CERRI</name>
<keyword evidence="3" id="KW-0547">Nucleotide-binding</keyword>
<evidence type="ECO:0000256" key="4">
    <source>
        <dbReference type="ARBA" id="ARBA00022801"/>
    </source>
</evidence>
<dbReference type="GO" id="GO:0008408">
    <property type="term" value="F:3'-5' exonuclease activity"/>
    <property type="evidence" value="ECO:0007669"/>
    <property type="project" value="InterPro"/>
</dbReference>
<dbReference type="AlphaFoldDB" id="A0A8T2V0G1"/>
<evidence type="ECO:0000259" key="9">
    <source>
        <dbReference type="Pfam" id="PF13087"/>
    </source>
</evidence>
<protein>
    <submittedName>
        <fullName evidence="10">Uncharacterized protein</fullName>
    </submittedName>
</protein>
<dbReference type="SUPFAM" id="SSF53098">
    <property type="entry name" value="Ribonuclease H-like"/>
    <property type="match status" value="1"/>
</dbReference>
<dbReference type="InterPro" id="IPR041677">
    <property type="entry name" value="DNA2/NAM7_AAA_11"/>
</dbReference>
<dbReference type="InterPro" id="IPR050534">
    <property type="entry name" value="Coronavir_polyprotein_1ab"/>
</dbReference>
<evidence type="ECO:0000313" key="11">
    <source>
        <dbReference type="Proteomes" id="UP000825935"/>
    </source>
</evidence>
<dbReference type="InterPro" id="IPR041679">
    <property type="entry name" value="DNA2/NAM7-like_C"/>
</dbReference>
<dbReference type="Proteomes" id="UP000825935">
    <property type="component" value="Chromosome 4"/>
</dbReference>
<dbReference type="InterPro" id="IPR036397">
    <property type="entry name" value="RNaseH_sf"/>
</dbReference>
<evidence type="ECO:0000256" key="2">
    <source>
        <dbReference type="ARBA" id="ARBA00022528"/>
    </source>
</evidence>
<reference evidence="10" key="1">
    <citation type="submission" date="2021-08" db="EMBL/GenBank/DDBJ databases">
        <title>WGS assembly of Ceratopteris richardii.</title>
        <authorList>
            <person name="Marchant D.B."/>
            <person name="Chen G."/>
            <person name="Jenkins J."/>
            <person name="Shu S."/>
            <person name="Leebens-Mack J."/>
            <person name="Grimwood J."/>
            <person name="Schmutz J."/>
            <person name="Soltis P."/>
            <person name="Soltis D."/>
            <person name="Chen Z.-H."/>
        </authorList>
    </citation>
    <scope>NUCLEOTIDE SEQUENCE</scope>
    <source>
        <strain evidence="10">Whitten #5841</strain>
        <tissue evidence="10">Leaf</tissue>
    </source>
</reference>
<sequence length="1032" mass="115067">MEQISLLQSQFHVKLSWQDACSPVRGVHSHASRVCMSSAMSTSMLRVLEDVEASSHVRGIHMAWEFTENVSAPSWSSYEDTDLQRFFLLCDDEPFQDGAAPDDDDQAIRDFFEDFQSTEDASVHYFRNPWDNDNQNFAVSIGGALDGEIGTTDWQMAELPVNEIISFCEAEEVEQNLSLPLCEPIPLHEELQESFFDTEDDISIVKLISTLKNIPGSTTYQVLIPKQLMISMPSSPNDLILPPEVASNFCINVQLSDLKNPQHVDACIDWLLEDDRDGIAFSCKHGVGGSLGLIQLSAHQRCVLINVHPGTSGSPVNFTKLSALMSNSDILKVGLNIQKDALALYHYMGIITNNCIRISQFVGTKRRKSLLEMCRDLFHWDWNAKKELSVSNWASKELSLEQVRYAALDAWTTRLVWVGQEEFWHVRPPSFSLGDLPWMLLDYFGRSVFSLEVQNRKEEDTSVEVKGATLELYQGYLSLKQKHFRCRVMGQKSVVELHYKDKRKPQRYITLYREGNRVILDNAEPSTVVKDVGSLKEEISMISKVLVDNTDSFDIQKQKLEESLYVLLCIPGACPRHILVALGCLGNQNLFIPSRGFCLHEASVQNCSLGLNPSQLEAWLDMLSSPLSAVIGPPGTGKTTVIAAVARAWLQLASPGETLLCTAHQNVAVRHLAETMVRIRMPGVLLLVSEDFYVGWHEEEYNQDVRAALVVSGSYTNASIQSWRVQNGNAPPRILLCTLSLIGTESFHASLAGNKVSSMIIDECSQAAEGSLIPVLGSLPHLEMLSVVGDPCQLPPYGIGPKLSVFDLLAQSCDVKHLEEQYRMPYSIAEFVSTEFYGGKLKTDPNKRKKDSDGALLWVNIKGTIDSTTGTSLSNQKEAEAVVDWCRTWKSTCKETIKRGKVIVLTLYEAQRSLISGFLAEEGMGEEVIVYNADSFQGQEADIVLISLVVGARVSGFASDRRRACVLLSRARQQLVLFGNLNAIKRQKGLSGNEKNIWMALAKYCQSNGWVISKAHAKSMVQKLYRTYAGYT</sequence>
<organism evidence="10 11">
    <name type="scientific">Ceratopteris richardii</name>
    <name type="common">Triangle waterfern</name>
    <dbReference type="NCBI Taxonomy" id="49495"/>
    <lineage>
        <taxon>Eukaryota</taxon>
        <taxon>Viridiplantae</taxon>
        <taxon>Streptophyta</taxon>
        <taxon>Embryophyta</taxon>
        <taxon>Tracheophyta</taxon>
        <taxon>Polypodiopsida</taxon>
        <taxon>Polypodiidae</taxon>
        <taxon>Polypodiales</taxon>
        <taxon>Pteridineae</taxon>
        <taxon>Pteridaceae</taxon>
        <taxon>Parkerioideae</taxon>
        <taxon>Ceratopteris</taxon>
    </lineage>
</organism>
<keyword evidence="5" id="KW-0347">Helicase</keyword>
<keyword evidence="2" id="KW-0934">Plastid</keyword>
<feature type="domain" description="DNA2/NAM7 helicase helicase" evidence="8">
    <location>
        <begin position="733"/>
        <end position="796"/>
    </location>
</feature>
<comment type="caution">
    <text evidence="10">The sequence shown here is derived from an EMBL/GenBank/DDBJ whole genome shotgun (WGS) entry which is preliminary data.</text>
</comment>
<dbReference type="PANTHER" id="PTHR43788">
    <property type="entry name" value="DNA2/NAM7 HELICASE FAMILY MEMBER"/>
    <property type="match status" value="1"/>
</dbReference>
<gene>
    <name evidence="10" type="ORF">KP509_04G052000</name>
</gene>
<dbReference type="GO" id="GO:0043139">
    <property type="term" value="F:5'-3' DNA helicase activity"/>
    <property type="evidence" value="ECO:0007669"/>
    <property type="project" value="TreeGrafter"/>
</dbReference>
<evidence type="ECO:0000256" key="5">
    <source>
        <dbReference type="ARBA" id="ARBA00022806"/>
    </source>
</evidence>
<evidence type="ECO:0000313" key="10">
    <source>
        <dbReference type="EMBL" id="KAH7439244.1"/>
    </source>
</evidence>
<evidence type="ECO:0000256" key="6">
    <source>
        <dbReference type="ARBA" id="ARBA00022840"/>
    </source>
</evidence>
<dbReference type="Gene3D" id="3.40.50.300">
    <property type="entry name" value="P-loop containing nucleotide triphosphate hydrolases"/>
    <property type="match status" value="2"/>
</dbReference>
<evidence type="ECO:0000259" key="7">
    <source>
        <dbReference type="Pfam" id="PF01612"/>
    </source>
</evidence>
<dbReference type="Pfam" id="PF13087">
    <property type="entry name" value="AAA_12"/>
    <property type="match status" value="1"/>
</dbReference>
<feature type="domain" description="DNA2/NAM7 helicase-like C-terminal" evidence="9">
    <location>
        <begin position="804"/>
        <end position="981"/>
    </location>
</feature>